<sequence>MLIFNDKTSALRTPAFRHIESLSAVSPTVNMSMSTPEPIEPMANNFKVQNTSPSIVLGVKRKVEDALNGSLEGEGKENGTVQKKQALDATLGHSLFELRNRKLLFKQALPSRTLPRRRTLNFQGYILDEVEGGRTVKEIPEEHWALIAMAGNEISSANESSFIKQLKAALGLEPAEQESLPNEVLTVVSRKLFTLRHYGFFPSQFPNGVKIPSSLQIRCWEVNEPEKWFPSEQLEALQQDSPSFFLTNESEGPDEDAISYGGSSPIKPGKTPEEIEVARLKKQQRDQKKAVWAEKKAAKEREVKKKEEAMAKQAKAMSMFFKPKPIHTVQKNTALPSVSSSDQTLSDYQKTFRPLPPKKYVKTAKINEWNEVEKGVNDSAADVSGQKVEQWIQRTADVEGWSSHDFITDHLKKHGHRMRQPRRNRPRGLKVAPIDGSVGELWATLQDAEEPREVLDQLRDRRRFPWKTLAFDQQPRPPYSGTFTKKSFVVGPRTPFAQDPIFDYSYDSGDEWQDDDEGEDVDNFGGEKNLEEEEEEEDEEDEGEFDDWLDDTEDVEAAQPDLMDVDDAPMPEKLSKGIKKLKEQPIKRIVKLVPTWKGPIWENRIGEEGTEGLESYRIQLLNDTPVSLDPFTFRSTDVPQQFKTHYSTAIIGHNLNVRCLLSAEATVQKELPGSTTKLPSVAAAPTSAIVARAEAPRRARSAFPSSHIPELYRLIEGDNRYLKDMITFLRERFDGRSKESVWRVYREAWIAAGLEPAASAPSRPPAAPPTSAGLLLNPNVLDQSTH</sequence>
<evidence type="ECO:0000313" key="8">
    <source>
        <dbReference type="Proteomes" id="UP001432216"/>
    </source>
</evidence>
<keyword evidence="8" id="KW-1185">Reference proteome</keyword>
<accession>A0ABZ2ANR7</accession>
<gene>
    <name evidence="7" type="ORF">IAS62_001464</name>
</gene>
<comment type="subcellular location">
    <subcellularLocation>
        <location evidence="1">Nucleus</location>
    </subcellularLocation>
</comment>
<keyword evidence="2" id="KW-0227">DNA damage</keyword>
<feature type="compositionally biased region" description="Acidic residues" evidence="5">
    <location>
        <begin position="508"/>
        <end position="522"/>
    </location>
</feature>
<feature type="region of interest" description="Disordered" evidence="5">
    <location>
        <begin position="757"/>
        <end position="786"/>
    </location>
</feature>
<organism evidence="7 8">
    <name type="scientific">Cryptococcus decagattii</name>
    <dbReference type="NCBI Taxonomy" id="1859122"/>
    <lineage>
        <taxon>Eukaryota</taxon>
        <taxon>Fungi</taxon>
        <taxon>Dikarya</taxon>
        <taxon>Basidiomycota</taxon>
        <taxon>Agaricomycotina</taxon>
        <taxon>Tremellomycetes</taxon>
        <taxon>Tremellales</taxon>
        <taxon>Cryptococcaceae</taxon>
        <taxon>Cryptococcus</taxon>
        <taxon>Cryptococcus gattii species complex</taxon>
    </lineage>
</organism>
<feature type="region of interest" description="Disordered" evidence="5">
    <location>
        <begin position="503"/>
        <end position="547"/>
    </location>
</feature>
<protein>
    <recommendedName>
        <fullName evidence="6">Chromatin assembly factor 1 subunit A dimerization domain-containing protein</fullName>
    </recommendedName>
</protein>
<dbReference type="GeneID" id="89988239"/>
<evidence type="ECO:0000256" key="1">
    <source>
        <dbReference type="ARBA" id="ARBA00004123"/>
    </source>
</evidence>
<feature type="compositionally biased region" description="Basic residues" evidence="5">
    <location>
        <begin position="412"/>
        <end position="428"/>
    </location>
</feature>
<dbReference type="Pfam" id="PF12253">
    <property type="entry name" value="CAF1A_dimeriz"/>
    <property type="match status" value="1"/>
</dbReference>
<dbReference type="PANTHER" id="PTHR15272:SF0">
    <property type="entry name" value="CHROMATIN ASSEMBLY FACTOR 1 SUBUNIT A"/>
    <property type="match status" value="1"/>
</dbReference>
<dbReference type="InterPro" id="IPR022043">
    <property type="entry name" value="CAF1A_DD"/>
</dbReference>
<dbReference type="RefSeq" id="XP_064719411.1">
    <property type="nucleotide sequence ID" value="XM_064863339.1"/>
</dbReference>
<evidence type="ECO:0000259" key="6">
    <source>
        <dbReference type="Pfam" id="PF12253"/>
    </source>
</evidence>
<feature type="compositionally biased region" description="Acidic residues" evidence="5">
    <location>
        <begin position="530"/>
        <end position="547"/>
    </location>
</feature>
<evidence type="ECO:0000256" key="2">
    <source>
        <dbReference type="ARBA" id="ARBA00022763"/>
    </source>
</evidence>
<feature type="region of interest" description="Disordered" evidence="5">
    <location>
        <begin position="412"/>
        <end position="432"/>
    </location>
</feature>
<name>A0ABZ2ANR7_9TREE</name>
<reference evidence="7 8" key="1">
    <citation type="submission" date="2024-01" db="EMBL/GenBank/DDBJ databases">
        <title>Comparative genomics of Cryptococcus and Kwoniella reveals pathogenesis evolution and contrasting modes of karyotype evolution via chromosome fusion or intercentromeric recombination.</title>
        <authorList>
            <person name="Coelho M.A."/>
            <person name="David-Palma M."/>
            <person name="Shea T."/>
            <person name="Bowers K."/>
            <person name="McGinley-Smith S."/>
            <person name="Mohammad A.W."/>
            <person name="Gnirke A."/>
            <person name="Yurkov A.M."/>
            <person name="Nowrousian M."/>
            <person name="Sun S."/>
            <person name="Cuomo C.A."/>
            <person name="Heitman J."/>
        </authorList>
    </citation>
    <scope>NUCLEOTIDE SEQUENCE [LARGE SCALE GENOMIC DNA]</scope>
    <source>
        <strain evidence="7 8">7685027</strain>
    </source>
</reference>
<evidence type="ECO:0000256" key="5">
    <source>
        <dbReference type="SAM" id="MobiDB-lite"/>
    </source>
</evidence>
<dbReference type="EMBL" id="CP143807">
    <property type="protein sequence ID" value="WVO20171.1"/>
    <property type="molecule type" value="Genomic_DNA"/>
</dbReference>
<evidence type="ECO:0000313" key="7">
    <source>
        <dbReference type="EMBL" id="WVO20171.1"/>
    </source>
</evidence>
<dbReference type="Proteomes" id="UP001432216">
    <property type="component" value="Chromosome 2"/>
</dbReference>
<feature type="region of interest" description="Disordered" evidence="5">
    <location>
        <begin position="250"/>
        <end position="270"/>
    </location>
</feature>
<evidence type="ECO:0000256" key="3">
    <source>
        <dbReference type="ARBA" id="ARBA00023204"/>
    </source>
</evidence>
<evidence type="ECO:0000256" key="4">
    <source>
        <dbReference type="ARBA" id="ARBA00023242"/>
    </source>
</evidence>
<proteinExistence type="predicted"/>
<dbReference type="PANTHER" id="PTHR15272">
    <property type="entry name" value="CHROMATIN ASSEMBLY FACTOR 1 SUBUNIT A CAF-1 SUBUNIT A"/>
    <property type="match status" value="1"/>
</dbReference>
<keyword evidence="3" id="KW-0234">DNA repair</keyword>
<feature type="domain" description="Chromatin assembly factor 1 subunit A dimerization" evidence="6">
    <location>
        <begin position="467"/>
        <end position="540"/>
    </location>
</feature>
<keyword evidence="4" id="KW-0539">Nucleus</keyword>